<dbReference type="SUPFAM" id="SSF55405">
    <property type="entry name" value="RNA bacteriophage capsid protein"/>
    <property type="match status" value="1"/>
</dbReference>
<dbReference type="GO" id="GO:0019028">
    <property type="term" value="C:viral capsid"/>
    <property type="evidence" value="ECO:0007669"/>
    <property type="project" value="UniProtKB-KW"/>
</dbReference>
<dbReference type="InterPro" id="IPR015954">
    <property type="entry name" value="Phage_RNA-type_capsid"/>
</dbReference>
<name>A0T120_9VIRU</name>
<evidence type="ECO:0000256" key="3">
    <source>
        <dbReference type="ARBA" id="ARBA00022844"/>
    </source>
</evidence>
<dbReference type="KEGG" id="vg:26634806"/>
<dbReference type="Proteomes" id="UP000211140">
    <property type="component" value="Segment"/>
</dbReference>
<proteinExistence type="predicted"/>
<keyword evidence="3" id="KW-0946">Virion</keyword>
<dbReference type="Gene3D" id="3.30.380.10">
    <property type="entry name" value="MS2 Viral Coat Protein"/>
    <property type="match status" value="1"/>
</dbReference>
<protein>
    <submittedName>
        <fullName evidence="5">A1-protein</fullName>
    </submittedName>
</protein>
<accession>A0T120</accession>
<keyword evidence="6" id="KW-1185">Reference proteome</keyword>
<dbReference type="Pfam" id="PF01819">
    <property type="entry name" value="Levi_coat"/>
    <property type="match status" value="1"/>
</dbReference>
<dbReference type="RefSeq" id="YP_009208146.1">
    <property type="nucleotide sequence ID" value="NC_028902.1"/>
</dbReference>
<dbReference type="GO" id="GO:0005198">
    <property type="term" value="F:structural molecule activity"/>
    <property type="evidence" value="ECO:0007669"/>
    <property type="project" value="InterPro"/>
</dbReference>
<dbReference type="InterPro" id="IPR002703">
    <property type="entry name" value="Levivir_coat"/>
</dbReference>
<reference evidence="5 6" key="1">
    <citation type="journal article" date="2007" name="Appl. Environ. Microbiol.">
        <title>Multiplex quantitative real-time reverse transcriptase PCR for f+-specific RNA coliphages: a method for use in microbial source tracking.</title>
        <authorList>
            <person name="Kirs M."/>
            <person name="Smith D.C."/>
        </authorList>
    </citation>
    <scope>NUCLEOTIDE SEQUENCE</scope>
    <source>
        <strain evidence="5">Fi</strain>
    </source>
</reference>
<feature type="domain" description="Read-through" evidence="4">
    <location>
        <begin position="153"/>
        <end position="329"/>
    </location>
</feature>
<dbReference type="OrthoDB" id="10257at10239"/>
<evidence type="ECO:0000259" key="4">
    <source>
        <dbReference type="Pfam" id="PF16814"/>
    </source>
</evidence>
<dbReference type="GeneID" id="26634806"/>
<dbReference type="EMBL" id="EF068134">
    <property type="protein sequence ID" value="ABK60122.1"/>
    <property type="molecule type" value="Genomic_RNA"/>
</dbReference>
<comment type="subcellular location">
    <subcellularLocation>
        <location evidence="1">Virion</location>
    </subcellularLocation>
</comment>
<evidence type="ECO:0000313" key="5">
    <source>
        <dbReference type="EMBL" id="ABK60122.1"/>
    </source>
</evidence>
<dbReference type="InterPro" id="IPR031819">
    <property type="entry name" value="Read-through_dom"/>
</dbReference>
<organism evidence="5 6">
    <name type="scientific">Qubevirus faecium</name>
    <dbReference type="NCBI Taxonomy" id="39804"/>
    <lineage>
        <taxon>Viruses</taxon>
        <taxon>Riboviria</taxon>
        <taxon>Orthornavirae</taxon>
        <taxon>Lenarviricota</taxon>
        <taxon>Leviviricetes</taxon>
        <taxon>Norzivirales</taxon>
        <taxon>Fiersviridae</taxon>
        <taxon>Qubevirus</taxon>
    </lineage>
</organism>
<keyword evidence="2" id="KW-0167">Capsid protein</keyword>
<evidence type="ECO:0000313" key="6">
    <source>
        <dbReference type="Proteomes" id="UP000211140"/>
    </source>
</evidence>
<evidence type="ECO:0000256" key="1">
    <source>
        <dbReference type="ARBA" id="ARBA00004328"/>
    </source>
</evidence>
<sequence length="332" mass="36184">MAKLNTVTLTKLGKEANKTMTLTPRGVNPTNGVATLSEAGAVPALEKRVTVSVAQPSRNRKNFKVQIKLQNPTACTKDACDPSVTRSAFADLTLSFTSYSTDEERALIRTELAALLADPLITDAIDNLNPAYWAALLVSSSGGEVKPPIPDVPDVPSVKPPGGTGSFTCPFSCYRLDTIIEAGKDGVPDLYEQGPEVTVTFDYAVEDFLGNTNWRNWDSRLSNYDIGNLRRCRGNGYVDLDATAMQSDSYVLSGKYRVRKGLPPGIFASPRYYLELQDGAWVDLAAVTAYRSYGMVIGFWTDSKSPQIPNDFTRFDSTKCPVQTVIVIPSLD</sequence>
<evidence type="ECO:0000256" key="2">
    <source>
        <dbReference type="ARBA" id="ARBA00022561"/>
    </source>
</evidence>
<dbReference type="Pfam" id="PF16814">
    <property type="entry name" value="Read-through"/>
    <property type="match status" value="1"/>
</dbReference>